<dbReference type="EMBL" id="JBHMCA010000010">
    <property type="protein sequence ID" value="MFB9441995.1"/>
    <property type="molecule type" value="Genomic_DNA"/>
</dbReference>
<gene>
    <name evidence="1" type="ORF">ACFFTR_02690</name>
</gene>
<keyword evidence="2" id="KW-1185">Reference proteome</keyword>
<dbReference type="RefSeq" id="WP_223092722.1">
    <property type="nucleotide sequence ID" value="NZ_CP061913.1"/>
</dbReference>
<comment type="caution">
    <text evidence="1">The sequence shown here is derived from an EMBL/GenBank/DDBJ whole genome shotgun (WGS) entry which is preliminary data.</text>
</comment>
<evidence type="ECO:0000313" key="1">
    <source>
        <dbReference type="EMBL" id="MFB9441995.1"/>
    </source>
</evidence>
<proteinExistence type="predicted"/>
<accession>A0ABV5LZF7</accession>
<evidence type="ECO:0000313" key="2">
    <source>
        <dbReference type="Proteomes" id="UP001589608"/>
    </source>
</evidence>
<protein>
    <recommendedName>
        <fullName evidence="3">DUF4034 domain-containing protein</fullName>
    </recommendedName>
</protein>
<organism evidence="1 2">
    <name type="scientific">Dactylosporangium vinaceum</name>
    <dbReference type="NCBI Taxonomy" id="53362"/>
    <lineage>
        <taxon>Bacteria</taxon>
        <taxon>Bacillati</taxon>
        <taxon>Actinomycetota</taxon>
        <taxon>Actinomycetes</taxon>
        <taxon>Micromonosporales</taxon>
        <taxon>Micromonosporaceae</taxon>
        <taxon>Dactylosporangium</taxon>
    </lineage>
</organism>
<sequence length="315" mass="34287">MSRIDSTFGRPELAAVRAAATRGDLRALSATLTTGLAGAHDRLDRMWEAVDALTARAGTAVPAGLDDWLRAEPGNPTALALRGGAEVGRAWEVRGSAPARQTRPERLHAFQAALADAERLCHAAAQADPRDPAPWAFLLQSARGRQLDTGEVLRRRDELEARAPQHLRSQAHAAIALGPMWGGSTQLAVETVRTWLRSAPAGSTLPALFFVVQFQRFPQEGRGFASDPAVREEGTRMAARLPEHPARTPDEFLAHNYAAGWFALTREPGRANHHFKLLQGYATEQPWTSLGDATGQRAIAVFRGKRQNAMLRLPI</sequence>
<evidence type="ECO:0008006" key="3">
    <source>
        <dbReference type="Google" id="ProtNLM"/>
    </source>
</evidence>
<name>A0ABV5LZF7_9ACTN</name>
<reference evidence="1 2" key="1">
    <citation type="submission" date="2024-09" db="EMBL/GenBank/DDBJ databases">
        <authorList>
            <person name="Sun Q."/>
            <person name="Mori K."/>
        </authorList>
    </citation>
    <scope>NUCLEOTIDE SEQUENCE [LARGE SCALE GENOMIC DNA]</scope>
    <source>
        <strain evidence="1 2">JCM 3307</strain>
    </source>
</reference>
<dbReference type="Proteomes" id="UP001589608">
    <property type="component" value="Unassembled WGS sequence"/>
</dbReference>